<dbReference type="PROSITE" id="PS50181">
    <property type="entry name" value="FBOX"/>
    <property type="match status" value="1"/>
</dbReference>
<dbReference type="OrthoDB" id="612216at2759"/>
<feature type="domain" description="F-box" evidence="1">
    <location>
        <begin position="13"/>
        <end position="61"/>
    </location>
</feature>
<dbReference type="CDD" id="cd22160">
    <property type="entry name" value="F-box_AtFBL13-like"/>
    <property type="match status" value="1"/>
</dbReference>
<dbReference type="InterPro" id="IPR001810">
    <property type="entry name" value="F-box_dom"/>
</dbReference>
<reference evidence="2 3" key="1">
    <citation type="submission" date="2020-10" db="EMBL/GenBank/DDBJ databases">
        <title>The Coptis chinensis genome and diversification of protoberbering-type alkaloids.</title>
        <authorList>
            <person name="Wang B."/>
            <person name="Shu S."/>
            <person name="Song C."/>
            <person name="Liu Y."/>
        </authorList>
    </citation>
    <scope>NUCLEOTIDE SEQUENCE [LARGE SCALE GENOMIC DNA]</scope>
    <source>
        <strain evidence="2">HL-2020</strain>
        <tissue evidence="2">Leaf</tissue>
    </source>
</reference>
<proteinExistence type="predicted"/>
<dbReference type="InterPro" id="IPR055411">
    <property type="entry name" value="LRR_FXL15/At3g58940/PEG3-like"/>
</dbReference>
<dbReference type="InterPro" id="IPR053781">
    <property type="entry name" value="F-box_AtFBL13-like"/>
</dbReference>
<dbReference type="SMART" id="SM00579">
    <property type="entry name" value="FBD"/>
    <property type="match status" value="1"/>
</dbReference>
<dbReference type="EMBL" id="JADFTS010000005">
    <property type="protein sequence ID" value="KAF9606207.1"/>
    <property type="molecule type" value="Genomic_DNA"/>
</dbReference>
<keyword evidence="3" id="KW-1185">Reference proteome</keyword>
<dbReference type="PANTHER" id="PTHR31900:SF30">
    <property type="entry name" value="SUPERFAMILY PROTEIN, PUTATIVE-RELATED"/>
    <property type="match status" value="1"/>
</dbReference>
<evidence type="ECO:0000259" key="1">
    <source>
        <dbReference type="PROSITE" id="PS50181"/>
    </source>
</evidence>
<dbReference type="PANTHER" id="PTHR31900">
    <property type="entry name" value="F-BOX/RNI SUPERFAMILY PROTEIN-RELATED"/>
    <property type="match status" value="1"/>
</dbReference>
<dbReference type="InterPro" id="IPR050232">
    <property type="entry name" value="FBL13/AtMIF1-like"/>
</dbReference>
<dbReference type="Pfam" id="PF08387">
    <property type="entry name" value="FBD"/>
    <property type="match status" value="1"/>
</dbReference>
<accession>A0A835HXZ2</accession>
<gene>
    <name evidence="2" type="ORF">IFM89_023662</name>
</gene>
<evidence type="ECO:0000313" key="3">
    <source>
        <dbReference type="Proteomes" id="UP000631114"/>
    </source>
</evidence>
<dbReference type="Gene3D" id="1.20.1280.50">
    <property type="match status" value="1"/>
</dbReference>
<evidence type="ECO:0000313" key="2">
    <source>
        <dbReference type="EMBL" id="KAF9606207.1"/>
    </source>
</evidence>
<dbReference type="SUPFAM" id="SSF52047">
    <property type="entry name" value="RNI-like"/>
    <property type="match status" value="1"/>
</dbReference>
<protein>
    <recommendedName>
        <fullName evidence="1">F-box domain-containing protein</fullName>
    </recommendedName>
</protein>
<organism evidence="2 3">
    <name type="scientific">Coptis chinensis</name>
    <dbReference type="NCBI Taxonomy" id="261450"/>
    <lineage>
        <taxon>Eukaryota</taxon>
        <taxon>Viridiplantae</taxon>
        <taxon>Streptophyta</taxon>
        <taxon>Embryophyta</taxon>
        <taxon>Tracheophyta</taxon>
        <taxon>Spermatophyta</taxon>
        <taxon>Magnoliopsida</taxon>
        <taxon>Ranunculales</taxon>
        <taxon>Ranunculaceae</taxon>
        <taxon>Coptidoideae</taxon>
        <taxon>Coptis</taxon>
    </lineage>
</organism>
<comment type="caution">
    <text evidence="2">The sequence shown here is derived from an EMBL/GenBank/DDBJ whole genome shotgun (WGS) entry which is preliminary data.</text>
</comment>
<sequence length="406" mass="46736">MTSKKTTCTQQGIDRLSFLPEGIRDHILSFLPMEDVVKTSILSRQWRHICYSLSDLEFDQQEFENMEGKDRNALDFRNFVDRLLISHDRSDIRSFKLITNERVGGRDAVLDDIQINAWALFALKHNVRELKLVFISELLPLCIFTCHTLTVLHLQWVNLHFPSMVFFPSLKTLELRHVYLYGENLTKNLFLSFPVLECLILVCCEWFNFNTNTSSPPDLKVLQLVEVEESNSSNIHISSPNLEEMEYIAPKPPNVSSETLSSLVRVDFMLFEKPSVPGNIVTKMLMGLRNIVKLSLCATSFEMDSKLESILVSSEQSGELFNAYILKHLTGNLLKHLKAVKIKNFQVADEDEYHIVRYILENADFLKKMSILYDPSVEEDVKFRMLVAESLLTFKKVSPDAVIVFS</sequence>
<dbReference type="Pfam" id="PF24758">
    <property type="entry name" value="LRR_At5g56370"/>
    <property type="match status" value="1"/>
</dbReference>
<name>A0A835HXZ2_9MAGN</name>
<dbReference type="SUPFAM" id="SSF81383">
    <property type="entry name" value="F-box domain"/>
    <property type="match status" value="1"/>
</dbReference>
<dbReference type="InterPro" id="IPR036047">
    <property type="entry name" value="F-box-like_dom_sf"/>
</dbReference>
<dbReference type="Proteomes" id="UP000631114">
    <property type="component" value="Unassembled WGS sequence"/>
</dbReference>
<dbReference type="InterPro" id="IPR032675">
    <property type="entry name" value="LRR_dom_sf"/>
</dbReference>
<dbReference type="InterPro" id="IPR006566">
    <property type="entry name" value="FBD"/>
</dbReference>
<dbReference type="Pfam" id="PF00646">
    <property type="entry name" value="F-box"/>
    <property type="match status" value="1"/>
</dbReference>
<dbReference type="Gene3D" id="3.80.10.10">
    <property type="entry name" value="Ribonuclease Inhibitor"/>
    <property type="match status" value="1"/>
</dbReference>
<dbReference type="AlphaFoldDB" id="A0A835HXZ2"/>